<comment type="similarity">
    <text evidence="3 13">Belongs to the ABC-3 integral membrane protein family.</text>
</comment>
<evidence type="ECO:0000256" key="9">
    <source>
        <dbReference type="ARBA" id="ARBA00022989"/>
    </source>
</evidence>
<dbReference type="EMBL" id="AP014633">
    <property type="protein sequence ID" value="BAP54681.1"/>
    <property type="molecule type" value="Genomic_DNA"/>
</dbReference>
<feature type="transmembrane region" description="Helical" evidence="14">
    <location>
        <begin position="230"/>
        <end position="248"/>
    </location>
</feature>
<proteinExistence type="inferred from homology"/>
<sequence length="280" mass="30730">MIVIDAFLWRALLGGLGIALIAGPLGCFVVWRRMAYFGDTLAHSALLGIVIGFALDLKWHFSSQLPLATLLSFSTLVVCILIAILLVILQQQKRLGTDTLLGILAHSALSLGLVALAFLQGEGLRIDLQAYLFGDLLAVNWTDLYWIYGGGIFILLCLIFIWSPLLSITLNEELAQVEDVPVTWIRLWFMLMVALVVAMTMKIVGILLITALLIIPPAAARSFAHTPEQMASLASIIGCLAVVIGLYMSWRWDTPTSPSIVVAATLLFMLTFILSYQRVE</sequence>
<dbReference type="AlphaFoldDB" id="A0A090BU88"/>
<dbReference type="KEGG" id="tig:THII_0384"/>
<dbReference type="PANTHER" id="PTHR30477">
    <property type="entry name" value="ABC-TRANSPORTER METAL-BINDING PROTEIN"/>
    <property type="match status" value="1"/>
</dbReference>
<evidence type="ECO:0000256" key="14">
    <source>
        <dbReference type="SAM" id="Phobius"/>
    </source>
</evidence>
<feature type="transmembrane region" description="Helical" evidence="14">
    <location>
        <begin position="145"/>
        <end position="166"/>
    </location>
</feature>
<gene>
    <name evidence="15" type="ORF">THII_0384</name>
</gene>
<evidence type="ECO:0000256" key="7">
    <source>
        <dbReference type="ARBA" id="ARBA00022833"/>
    </source>
</evidence>
<keyword evidence="4 13" id="KW-0813">Transport</keyword>
<feature type="transmembrane region" description="Helical" evidence="14">
    <location>
        <begin position="6"/>
        <end position="29"/>
    </location>
</feature>
<dbReference type="GO" id="GO:0043190">
    <property type="term" value="C:ATP-binding cassette (ABC) transporter complex"/>
    <property type="evidence" value="ECO:0007669"/>
    <property type="project" value="InterPro"/>
</dbReference>
<keyword evidence="7" id="KW-0862">Zinc</keyword>
<evidence type="ECO:0000256" key="6">
    <source>
        <dbReference type="ARBA" id="ARBA00022692"/>
    </source>
</evidence>
<evidence type="ECO:0000313" key="15">
    <source>
        <dbReference type="EMBL" id="BAP54681.1"/>
    </source>
</evidence>
<evidence type="ECO:0000256" key="4">
    <source>
        <dbReference type="ARBA" id="ARBA00022448"/>
    </source>
</evidence>
<evidence type="ECO:0000256" key="5">
    <source>
        <dbReference type="ARBA" id="ARBA00022475"/>
    </source>
</evidence>
<dbReference type="CDD" id="cd06550">
    <property type="entry name" value="TM_ABC_iron-siderophores_like"/>
    <property type="match status" value="1"/>
</dbReference>
<dbReference type="InterPro" id="IPR001626">
    <property type="entry name" value="ABC_TroCD"/>
</dbReference>
<protein>
    <recommendedName>
        <fullName evidence="12">High-affinity zinc uptake system membrane protein ZnuB</fullName>
    </recommendedName>
</protein>
<dbReference type="InterPro" id="IPR037294">
    <property type="entry name" value="ABC_BtuC-like"/>
</dbReference>
<dbReference type="STRING" id="40754.THII_0384"/>
<comment type="function">
    <text evidence="1">Involved in the high-affinity zinc uptake transport system.</text>
</comment>
<dbReference type="Gene3D" id="1.10.3470.10">
    <property type="entry name" value="ABC transporter involved in vitamin B12 uptake, BtuC"/>
    <property type="match status" value="1"/>
</dbReference>
<feature type="transmembrane region" description="Helical" evidence="14">
    <location>
        <begin position="36"/>
        <end position="55"/>
    </location>
</feature>
<evidence type="ECO:0000256" key="12">
    <source>
        <dbReference type="ARBA" id="ARBA00040080"/>
    </source>
</evidence>
<dbReference type="PANTHER" id="PTHR30477:SF23">
    <property type="entry name" value="HIGH-AFFINITY ZINC UPTAKE SYSTEM MEMBRANE PROTEIN ZNUB"/>
    <property type="match status" value="1"/>
</dbReference>
<dbReference type="HOGENOM" id="CLU_028808_3_2_6"/>
<evidence type="ECO:0000256" key="3">
    <source>
        <dbReference type="ARBA" id="ARBA00008034"/>
    </source>
</evidence>
<reference evidence="15" key="1">
    <citation type="journal article" date="2014" name="ISME J.">
        <title>Ecophysiology of Thioploca ingrica as revealed by the complete genome sequence supplemented with proteomic evidence.</title>
        <authorList>
            <person name="Kojima H."/>
            <person name="Ogura Y."/>
            <person name="Yamamoto N."/>
            <person name="Togashi T."/>
            <person name="Mori H."/>
            <person name="Watanabe T."/>
            <person name="Nemoto F."/>
            <person name="Kurokawa K."/>
            <person name="Hayashi T."/>
            <person name="Fukui M."/>
        </authorList>
    </citation>
    <scope>NUCLEOTIDE SEQUENCE [LARGE SCALE GENOMIC DNA]</scope>
</reference>
<evidence type="ECO:0000256" key="1">
    <source>
        <dbReference type="ARBA" id="ARBA00002313"/>
    </source>
</evidence>
<feature type="transmembrane region" description="Helical" evidence="14">
    <location>
        <begin position="260"/>
        <end position="279"/>
    </location>
</feature>
<evidence type="ECO:0000256" key="2">
    <source>
        <dbReference type="ARBA" id="ARBA00004651"/>
    </source>
</evidence>
<keyword evidence="9 14" id="KW-1133">Transmembrane helix</keyword>
<dbReference type="OrthoDB" id="9783937at2"/>
<keyword evidence="10" id="KW-0406">Ion transport</keyword>
<accession>A0A090BU88</accession>
<evidence type="ECO:0000256" key="13">
    <source>
        <dbReference type="RuleBase" id="RU003943"/>
    </source>
</evidence>
<keyword evidence="11 14" id="KW-0472">Membrane</keyword>
<evidence type="ECO:0000313" key="16">
    <source>
        <dbReference type="Proteomes" id="UP000031623"/>
    </source>
</evidence>
<evidence type="ECO:0000256" key="8">
    <source>
        <dbReference type="ARBA" id="ARBA00022906"/>
    </source>
</evidence>
<keyword evidence="6 13" id="KW-0812">Transmembrane</keyword>
<keyword evidence="8" id="KW-0864">Zinc transport</keyword>
<name>A0A090BU88_9GAMM</name>
<feature type="transmembrane region" description="Helical" evidence="14">
    <location>
        <begin position="187"/>
        <end position="215"/>
    </location>
</feature>
<organism evidence="15 16">
    <name type="scientific">Thioploca ingrica</name>
    <dbReference type="NCBI Taxonomy" id="40754"/>
    <lineage>
        <taxon>Bacteria</taxon>
        <taxon>Pseudomonadati</taxon>
        <taxon>Pseudomonadota</taxon>
        <taxon>Gammaproteobacteria</taxon>
        <taxon>Thiotrichales</taxon>
        <taxon>Thiotrichaceae</taxon>
        <taxon>Thioploca</taxon>
    </lineage>
</organism>
<dbReference type="Pfam" id="PF00950">
    <property type="entry name" value="ABC-3"/>
    <property type="match status" value="1"/>
</dbReference>
<keyword evidence="16" id="KW-1185">Reference proteome</keyword>
<comment type="subcellular location">
    <subcellularLocation>
        <location evidence="2 13">Cell membrane</location>
        <topology evidence="2 13">Multi-pass membrane protein</topology>
    </subcellularLocation>
</comment>
<dbReference type="SUPFAM" id="SSF81345">
    <property type="entry name" value="ABC transporter involved in vitamin B12 uptake, BtuC"/>
    <property type="match status" value="1"/>
</dbReference>
<keyword evidence="5" id="KW-1003">Cell membrane</keyword>
<dbReference type="Proteomes" id="UP000031623">
    <property type="component" value="Chromosome"/>
</dbReference>
<feature type="transmembrane region" description="Helical" evidence="14">
    <location>
        <begin position="67"/>
        <end position="88"/>
    </location>
</feature>
<dbReference type="GO" id="GO:0055085">
    <property type="term" value="P:transmembrane transport"/>
    <property type="evidence" value="ECO:0007669"/>
    <property type="project" value="InterPro"/>
</dbReference>
<feature type="transmembrane region" description="Helical" evidence="14">
    <location>
        <begin position="100"/>
        <end position="119"/>
    </location>
</feature>
<dbReference type="GO" id="GO:0006829">
    <property type="term" value="P:zinc ion transport"/>
    <property type="evidence" value="ECO:0007669"/>
    <property type="project" value="UniProtKB-KW"/>
</dbReference>
<evidence type="ECO:0000256" key="10">
    <source>
        <dbReference type="ARBA" id="ARBA00023065"/>
    </source>
</evidence>
<evidence type="ECO:0000256" key="11">
    <source>
        <dbReference type="ARBA" id="ARBA00023136"/>
    </source>
</evidence>
<dbReference type="GO" id="GO:0010043">
    <property type="term" value="P:response to zinc ion"/>
    <property type="evidence" value="ECO:0007669"/>
    <property type="project" value="TreeGrafter"/>
</dbReference>